<dbReference type="SUPFAM" id="SSF57184">
    <property type="entry name" value="Growth factor receptor domain"/>
    <property type="match status" value="1"/>
</dbReference>
<evidence type="ECO:0000256" key="10">
    <source>
        <dbReference type="SAM" id="MobiDB-lite"/>
    </source>
</evidence>
<gene>
    <name evidence="13" type="primary">HEG1</name>
</gene>
<dbReference type="CDD" id="cd00054">
    <property type="entry name" value="EGF_CA"/>
    <property type="match status" value="1"/>
</dbReference>
<dbReference type="OrthoDB" id="9946171at2759"/>
<keyword evidence="11" id="KW-0812">Transmembrane</keyword>
<evidence type="ECO:0000256" key="7">
    <source>
        <dbReference type="ARBA" id="ARBA00023157"/>
    </source>
</evidence>
<dbReference type="Proteomes" id="UP000694559">
    <property type="component" value="Unplaced"/>
</dbReference>
<dbReference type="InterPro" id="IPR000742">
    <property type="entry name" value="EGF"/>
</dbReference>
<dbReference type="Gene3D" id="2.10.25.10">
    <property type="entry name" value="Laminin"/>
    <property type="match status" value="1"/>
</dbReference>
<feature type="compositionally biased region" description="Polar residues" evidence="10">
    <location>
        <begin position="459"/>
        <end position="473"/>
    </location>
</feature>
<dbReference type="AlphaFoldDB" id="A0A8C6Y9X4"/>
<feature type="region of interest" description="Disordered" evidence="10">
    <location>
        <begin position="187"/>
        <end position="234"/>
    </location>
</feature>
<dbReference type="GO" id="GO:0007507">
    <property type="term" value="P:heart development"/>
    <property type="evidence" value="ECO:0007669"/>
    <property type="project" value="TreeGrafter"/>
</dbReference>
<dbReference type="GeneTree" id="ENSGT00710000106813"/>
<dbReference type="SMART" id="SM00179">
    <property type="entry name" value="EGF_CA"/>
    <property type="match status" value="2"/>
</dbReference>
<evidence type="ECO:0000259" key="12">
    <source>
        <dbReference type="PROSITE" id="PS50026"/>
    </source>
</evidence>
<feature type="compositionally biased region" description="Low complexity" evidence="10">
    <location>
        <begin position="499"/>
        <end position="510"/>
    </location>
</feature>
<feature type="region of interest" description="Disordered" evidence="10">
    <location>
        <begin position="84"/>
        <end position="103"/>
    </location>
</feature>
<feature type="region of interest" description="Disordered" evidence="10">
    <location>
        <begin position="439"/>
        <end position="473"/>
    </location>
</feature>
<reference evidence="13" key="1">
    <citation type="submission" date="2025-08" db="UniProtKB">
        <authorList>
            <consortium name="Ensembl"/>
        </authorList>
    </citation>
    <scope>IDENTIFICATION</scope>
</reference>
<name>A0A8C6Y9X4_NAJNA</name>
<evidence type="ECO:0000256" key="5">
    <source>
        <dbReference type="ARBA" id="ARBA00022737"/>
    </source>
</evidence>
<proteinExistence type="predicted"/>
<dbReference type="PANTHER" id="PTHR24037:SF3">
    <property type="entry name" value="PROTEIN HEG HOMOLOG 1"/>
    <property type="match status" value="1"/>
</dbReference>
<feature type="compositionally biased region" description="Polar residues" evidence="10">
    <location>
        <begin position="84"/>
        <end position="102"/>
    </location>
</feature>
<evidence type="ECO:0000256" key="3">
    <source>
        <dbReference type="ARBA" id="ARBA00022536"/>
    </source>
</evidence>
<feature type="compositionally biased region" description="Polar residues" evidence="10">
    <location>
        <begin position="362"/>
        <end position="371"/>
    </location>
</feature>
<feature type="region of interest" description="Disordered" evidence="10">
    <location>
        <begin position="548"/>
        <end position="588"/>
    </location>
</feature>
<feature type="compositionally biased region" description="Low complexity" evidence="10">
    <location>
        <begin position="440"/>
        <end position="449"/>
    </location>
</feature>
<dbReference type="InterPro" id="IPR001881">
    <property type="entry name" value="EGF-like_Ca-bd_dom"/>
</dbReference>
<protein>
    <submittedName>
        <fullName evidence="13">Heart development protein with EGF like domains 1</fullName>
    </submittedName>
</protein>
<dbReference type="InterPro" id="IPR009030">
    <property type="entry name" value="Growth_fac_rcpt_cys_sf"/>
</dbReference>
<evidence type="ECO:0000313" key="14">
    <source>
        <dbReference type="Proteomes" id="UP000694559"/>
    </source>
</evidence>
<feature type="compositionally biased region" description="Polar residues" evidence="10">
    <location>
        <begin position="378"/>
        <end position="415"/>
    </location>
</feature>
<feature type="region of interest" description="Disordered" evidence="10">
    <location>
        <begin position="491"/>
        <end position="510"/>
    </location>
</feature>
<accession>A0A8C6Y9X4</accession>
<evidence type="ECO:0000256" key="11">
    <source>
        <dbReference type="SAM" id="Phobius"/>
    </source>
</evidence>
<feature type="compositionally biased region" description="Low complexity" evidence="10">
    <location>
        <begin position="734"/>
        <end position="744"/>
    </location>
</feature>
<sequence>MPLIFDYYISGVESSDPPSSSSNIETRFSYSDQDSASVSSSSDTEDEITLSTLREVNNVFNITQTSTSKNDNITSSFNVAHSSYTMTPRHSRETNSSSGNNDFTEEALTYSEAPSETTDTKSRPHAVSHFSVEKKATQTESMFSSTVIQDETFGSLANQSRSIDTTELSQFDTKNAGSSVMIQMSSATLRSSKENSPSTEMDFTESLEQSLDTTSSKASSYSPSTKDFSSSTDHFQTIRGSEVGRRFLIASTDSVYLSTTFVHGAERTLRSLPDNSTSDDAADSNSYNSQTSKSSGESLTLSSEPETETHNASLSEVQSIGPSTEYSTEYSSGVPTALSPNDSATTGSTHNSTSGPRVLHSPTISIGSSAPFSEGEEQTTQPTINTTVMEETESVSSYMENFDSTRSKPSSSKTYSRMTHLSLKDLDISPSSTEAFQILSSSTDSSSKSELSDAGTEYQPISGTDFGNQTSVSHTDSTYTLTTFAKGGERTLLSLPNNSTSADSSGSSTYSAEISSASESVQSFSSSDMDFSENSTEPLAVHSLKTPEYLSTPSESLETSVSMTEPEGTTGAELRTTRGSHGEYNHPTTAYPLVNNTILMATGTSLLMEITEQPANRSSPRTTSQEETKGWTLSLPGINIENEPITSTSSPYFQEMTTTSEPAKATTAIPLHTIPQKDTFPSSTVTMGKKTTEITHTPGRLPTSASTMNYLFTTKLQKVPLPSPTEISSSPGIPTKMMEKSSTTTVKTTVPRIVITTSPYTLTSYKSTVQSFPASPIPSRPTTTASLRSSKISSTVYGKDECLPHPCPPMSTCTHVQGSFQCICSLGYQMGKGKCNLVRTFVGHFPLTFNTAGGTYTELHQIEGVIINLLNESLSTFPGYYTSTVEASRQEGTVQISIQSTFSMASNVTFSEVTSTVQSQIRACKAPTPPCQLISNLTQLYRVGGLCKRKDPECDKGTSVCVDLDGIAVCQCKPGYFKYNKLDHSCRACEDGYKLENDTCVSCPFGLGGFNCRNPYQLITIVIAAAGGGLLLIMGIALIVTCCQKNKNDISKLIFKSGDFQMSPYAEYPKNPRVQDWSRETIEMQENGSTKNLLQMTDVYYMPTNLRNPELERNGIYPPYTGLPGSRHSCIYPGQYNPSFISDDSRRRDYF</sequence>
<evidence type="ECO:0000256" key="9">
    <source>
        <dbReference type="PROSITE-ProRule" id="PRU00076"/>
    </source>
</evidence>
<feature type="transmembrane region" description="Helical" evidence="11">
    <location>
        <begin position="1018"/>
        <end position="1043"/>
    </location>
</feature>
<dbReference type="PROSITE" id="PS50026">
    <property type="entry name" value="EGF_3"/>
    <property type="match status" value="1"/>
</dbReference>
<feature type="compositionally biased region" description="Low complexity" evidence="10">
    <location>
        <begin position="274"/>
        <end position="304"/>
    </location>
</feature>
<keyword evidence="6 11" id="KW-0472">Membrane</keyword>
<evidence type="ECO:0000313" key="13">
    <source>
        <dbReference type="Ensembl" id="ENSNNAP00000025872.1"/>
    </source>
</evidence>
<feature type="compositionally biased region" description="Low complexity" evidence="10">
    <location>
        <begin position="29"/>
        <end position="42"/>
    </location>
</feature>
<feature type="compositionally biased region" description="Low complexity" evidence="10">
    <location>
        <begin position="210"/>
        <end position="225"/>
    </location>
</feature>
<dbReference type="PROSITE" id="PS01186">
    <property type="entry name" value="EGF_2"/>
    <property type="match status" value="1"/>
</dbReference>
<comment type="caution">
    <text evidence="9">Lacks conserved residue(s) required for the propagation of feature annotation.</text>
</comment>
<evidence type="ECO:0000256" key="4">
    <source>
        <dbReference type="ARBA" id="ARBA00022729"/>
    </source>
</evidence>
<keyword evidence="5" id="KW-0677">Repeat</keyword>
<feature type="region of interest" description="Disordered" evidence="10">
    <location>
        <begin position="11"/>
        <end position="46"/>
    </location>
</feature>
<feature type="domain" description="EGF-like" evidence="12">
    <location>
        <begin position="798"/>
        <end position="836"/>
    </location>
</feature>
<feature type="region of interest" description="Disordered" evidence="10">
    <location>
        <begin position="270"/>
        <end position="415"/>
    </location>
</feature>
<keyword evidence="8" id="KW-0325">Glycoprotein</keyword>
<dbReference type="PANTHER" id="PTHR24037">
    <property type="entry name" value="HEART DEVELOPMENT PROTEIN WITH EGF-LIKE DOMAINS 1"/>
    <property type="match status" value="1"/>
</dbReference>
<keyword evidence="3 9" id="KW-0245">EGF-like domain</keyword>
<comment type="subcellular location">
    <subcellularLocation>
        <location evidence="1">Cell membrane</location>
    </subcellularLocation>
</comment>
<evidence type="ECO:0000256" key="2">
    <source>
        <dbReference type="ARBA" id="ARBA00022475"/>
    </source>
</evidence>
<dbReference type="Ensembl" id="ENSNNAT00000027121.1">
    <property type="protein sequence ID" value="ENSNNAP00000025872.1"/>
    <property type="gene ID" value="ENSNNAG00000016862.1"/>
</dbReference>
<keyword evidence="14" id="KW-1185">Reference proteome</keyword>
<reference evidence="13" key="2">
    <citation type="submission" date="2025-09" db="UniProtKB">
        <authorList>
            <consortium name="Ensembl"/>
        </authorList>
    </citation>
    <scope>IDENTIFICATION</scope>
</reference>
<evidence type="ECO:0000256" key="6">
    <source>
        <dbReference type="ARBA" id="ARBA00023136"/>
    </source>
</evidence>
<keyword evidence="11" id="KW-1133">Transmembrane helix</keyword>
<feature type="region of interest" description="Disordered" evidence="10">
    <location>
        <begin position="110"/>
        <end position="139"/>
    </location>
</feature>
<keyword evidence="4" id="KW-0732">Signal</keyword>
<feature type="compositionally biased region" description="Polar residues" evidence="10">
    <location>
        <begin position="310"/>
        <end position="355"/>
    </location>
</feature>
<dbReference type="GO" id="GO:0005886">
    <property type="term" value="C:plasma membrane"/>
    <property type="evidence" value="ECO:0007669"/>
    <property type="project" value="UniProtKB-SubCell"/>
</dbReference>
<evidence type="ECO:0000256" key="8">
    <source>
        <dbReference type="ARBA" id="ARBA00023180"/>
    </source>
</evidence>
<feature type="compositionally biased region" description="Polar residues" evidence="10">
    <location>
        <begin position="187"/>
        <end position="209"/>
    </location>
</feature>
<feature type="region of interest" description="Disordered" evidence="10">
    <location>
        <begin position="721"/>
        <end position="744"/>
    </location>
</feature>
<dbReference type="GO" id="GO:0005509">
    <property type="term" value="F:calcium ion binding"/>
    <property type="evidence" value="ECO:0007669"/>
    <property type="project" value="InterPro"/>
</dbReference>
<feature type="compositionally biased region" description="Polar residues" evidence="10">
    <location>
        <begin position="549"/>
        <end position="563"/>
    </location>
</feature>
<evidence type="ECO:0000256" key="1">
    <source>
        <dbReference type="ARBA" id="ARBA00004236"/>
    </source>
</evidence>
<keyword evidence="7" id="KW-1015">Disulfide bond</keyword>
<keyword evidence="2" id="KW-1003">Cell membrane</keyword>
<organism evidence="13 14">
    <name type="scientific">Naja naja</name>
    <name type="common">Indian cobra</name>
    <dbReference type="NCBI Taxonomy" id="35670"/>
    <lineage>
        <taxon>Eukaryota</taxon>
        <taxon>Metazoa</taxon>
        <taxon>Chordata</taxon>
        <taxon>Craniata</taxon>
        <taxon>Vertebrata</taxon>
        <taxon>Euteleostomi</taxon>
        <taxon>Lepidosauria</taxon>
        <taxon>Squamata</taxon>
        <taxon>Bifurcata</taxon>
        <taxon>Unidentata</taxon>
        <taxon>Episquamata</taxon>
        <taxon>Toxicofera</taxon>
        <taxon>Serpentes</taxon>
        <taxon>Colubroidea</taxon>
        <taxon>Elapidae</taxon>
        <taxon>Elapinae</taxon>
        <taxon>Naja</taxon>
    </lineage>
</organism>